<evidence type="ECO:0000313" key="1">
    <source>
        <dbReference type="EMBL" id="CAB4608166.1"/>
    </source>
</evidence>
<proteinExistence type="predicted"/>
<dbReference type="AlphaFoldDB" id="A0A6J6H510"/>
<dbReference type="EMBL" id="CAEZUK010000218">
    <property type="protein sequence ID" value="CAB4608166.1"/>
    <property type="molecule type" value="Genomic_DNA"/>
</dbReference>
<accession>A0A6J6H510</accession>
<organism evidence="1">
    <name type="scientific">freshwater metagenome</name>
    <dbReference type="NCBI Taxonomy" id="449393"/>
    <lineage>
        <taxon>unclassified sequences</taxon>
        <taxon>metagenomes</taxon>
        <taxon>ecological metagenomes</taxon>
    </lineage>
</organism>
<reference evidence="1" key="1">
    <citation type="submission" date="2020-05" db="EMBL/GenBank/DDBJ databases">
        <authorList>
            <person name="Chiriac C."/>
            <person name="Salcher M."/>
            <person name="Ghai R."/>
            <person name="Kavagutti S V."/>
        </authorList>
    </citation>
    <scope>NUCLEOTIDE SEQUENCE</scope>
</reference>
<sequence length="227" mass="24939">MRARQQTQWAVGLLLVALSLCGPGAVKASQVSNPCLGLRGIELPVDQPEELAAVQVRIIRCASYVQRVDYGNKGKVQCVRFAYLLMDKLREPGQRLFSGGDTAGAYFVRLDSSGKTTKPQASGRPKDQSKPLYVWWNRNMAQGHLGVWIGGDLYIDSQSALLVVTHKLPIKDPTLAAWSISTPRAQKTLGRYIGRPWPRNSPSIPDGYSTARVNGGSCNKCQWTPTK</sequence>
<name>A0A6J6H510_9ZZZZ</name>
<gene>
    <name evidence="1" type="ORF">UFOPK1820_01180</name>
</gene>
<protein>
    <submittedName>
        <fullName evidence="1">Unannotated protein</fullName>
    </submittedName>
</protein>